<proteinExistence type="predicted"/>
<accession>F9GB09</accession>
<feature type="non-terminal residue" evidence="1">
    <location>
        <position position="1"/>
    </location>
</feature>
<evidence type="ECO:0000313" key="1">
    <source>
        <dbReference type="EMBL" id="EGU73649.1"/>
    </source>
</evidence>
<sequence>KFNYLLASPYIIPGLAVKKNLLGGYFLYINYRVHYKHFNSFYKFTIGYFKGLKNINISLLF</sequence>
<name>F9GB09_FUSOF</name>
<comment type="caution">
    <text evidence="1">The sequence shown here is derived from an EMBL/GenBank/DDBJ whole genome shotgun (WGS) entry which is preliminary data.</text>
</comment>
<reference evidence="1" key="1">
    <citation type="journal article" date="2012" name="Mol. Plant Microbe Interact.">
        <title>A highly conserved effector in Fusarium oxysporum is required for full virulence on Arabidopsis.</title>
        <authorList>
            <person name="Thatcher L.F."/>
            <person name="Gardiner D.M."/>
            <person name="Kazan K."/>
            <person name="Manners J."/>
        </authorList>
    </citation>
    <scope>NUCLEOTIDE SEQUENCE [LARGE SCALE GENOMIC DNA]</scope>
    <source>
        <strain evidence="1">Fo5176</strain>
    </source>
</reference>
<gene>
    <name evidence="1" type="ORF">FOXB_15842</name>
</gene>
<protein>
    <submittedName>
        <fullName evidence="1">Uncharacterized protein</fullName>
    </submittedName>
</protein>
<dbReference type="AlphaFoldDB" id="F9GB09"/>
<dbReference type="EMBL" id="AFQF01004367">
    <property type="protein sequence ID" value="EGU73649.1"/>
    <property type="molecule type" value="Genomic_DNA"/>
</dbReference>
<organism evidence="1">
    <name type="scientific">Fusarium oxysporum (strain Fo5176)</name>
    <name type="common">Fusarium vascular wilt</name>
    <dbReference type="NCBI Taxonomy" id="660025"/>
    <lineage>
        <taxon>Eukaryota</taxon>
        <taxon>Fungi</taxon>
        <taxon>Dikarya</taxon>
        <taxon>Ascomycota</taxon>
        <taxon>Pezizomycotina</taxon>
        <taxon>Sordariomycetes</taxon>
        <taxon>Hypocreomycetidae</taxon>
        <taxon>Hypocreales</taxon>
        <taxon>Nectriaceae</taxon>
        <taxon>Fusarium</taxon>
        <taxon>Fusarium oxysporum species complex</taxon>
    </lineage>
</organism>